<comment type="caution">
    <text evidence="1">The sequence shown here is derived from an EMBL/GenBank/DDBJ whole genome shotgun (WGS) entry which is preliminary data.</text>
</comment>
<protein>
    <submittedName>
        <fullName evidence="1">Uncharacterized protein</fullName>
    </submittedName>
</protein>
<proteinExistence type="predicted"/>
<dbReference type="Proteomes" id="UP000216147">
    <property type="component" value="Unassembled WGS sequence"/>
</dbReference>
<reference evidence="1 2" key="1">
    <citation type="submission" date="2017-03" db="EMBL/GenBank/DDBJ databases">
        <title>Lifting the veil on microbial sulfur biogeochemistry in mining wastewaters.</title>
        <authorList>
            <person name="Kantor R.S."/>
            <person name="Colenbrander Nelson T."/>
            <person name="Marshall S."/>
            <person name="Bennett D."/>
            <person name="Apte S."/>
            <person name="Camacho D."/>
            <person name="Thomas B.C."/>
            <person name="Warren L.A."/>
            <person name="Banfield J.F."/>
        </authorList>
    </citation>
    <scope>NUCLEOTIDE SEQUENCE [LARGE SCALE GENOMIC DNA]</scope>
    <source>
        <strain evidence="1">32-68-21</strain>
    </source>
</reference>
<evidence type="ECO:0000313" key="2">
    <source>
        <dbReference type="Proteomes" id="UP000216147"/>
    </source>
</evidence>
<gene>
    <name evidence="1" type="ORF">B7Y86_11220</name>
</gene>
<accession>A0A258HG97</accession>
<dbReference type="EMBL" id="NCEQ01000010">
    <property type="protein sequence ID" value="OYX56011.1"/>
    <property type="molecule type" value="Genomic_DNA"/>
</dbReference>
<evidence type="ECO:0000313" key="1">
    <source>
        <dbReference type="EMBL" id="OYX56011.1"/>
    </source>
</evidence>
<name>A0A258HG97_9CAUL</name>
<dbReference type="AlphaFoldDB" id="A0A258HG97"/>
<organism evidence="1 2">
    <name type="scientific">Brevundimonas subvibrioides</name>
    <dbReference type="NCBI Taxonomy" id="74313"/>
    <lineage>
        <taxon>Bacteria</taxon>
        <taxon>Pseudomonadati</taxon>
        <taxon>Pseudomonadota</taxon>
        <taxon>Alphaproteobacteria</taxon>
        <taxon>Caulobacterales</taxon>
        <taxon>Caulobacteraceae</taxon>
        <taxon>Brevundimonas</taxon>
    </lineage>
</organism>
<sequence length="131" mass="14542">MLKLTDRAAVTAALTDTTIDPELRALIGLRAWQLDDVRHQPLGETVQFVVVQPGDSVTEIHEAVGFPICWDQADQPGWEWMEDHGRWFELAYVLNDDLGLVAFVADDPGVHHTLRFNCLAVADRPAPPTSA</sequence>